<name>A0AAV1I2R8_9CHLO</name>
<evidence type="ECO:0000313" key="2">
    <source>
        <dbReference type="EMBL" id="CAK0772461.1"/>
    </source>
</evidence>
<accession>A0AAV1I2R8</accession>
<feature type="region of interest" description="Disordered" evidence="1">
    <location>
        <begin position="80"/>
        <end position="114"/>
    </location>
</feature>
<dbReference type="EMBL" id="CAUYUE010000005">
    <property type="protein sequence ID" value="CAK0772461.1"/>
    <property type="molecule type" value="Genomic_DNA"/>
</dbReference>
<dbReference type="AlphaFoldDB" id="A0AAV1I2R8"/>
<sequence>MSRYYSVLYTKKAPNKKRKNKSFSDGLLAVDGTSCRLYDEDVIKSGHDLAGGAELHLEAWDIEIDDEVSEGDFRQRRQALKNAAKEGSHAQGKADAPQHQGPAQQGDAKDPQGQEKQAAYFAVVYSARAPGKKRPNRGFKDGVLRLRGSTLLLHDQEGKVVGKGTCRSTGSRGEGAEMSVGQWDVELGEQLSAEVFRAGDCFEKSSETLLLEKMRAPRVADSHSRQEQANIPVSNSVVAIPCTAGTADTPATQLQRHAGKHQGHAVKQQGNAAKQQRLQSQNRRLTNPPGKGQNEGNVLQLRHAVTQHGGTGEDVAASMSEVLEQRDGDKHDSKVFLDSVDCLDID</sequence>
<reference evidence="2 3" key="1">
    <citation type="submission" date="2023-10" db="EMBL/GenBank/DDBJ databases">
        <authorList>
            <person name="Maclean D."/>
            <person name="Macfadyen A."/>
        </authorList>
    </citation>
    <scope>NUCLEOTIDE SEQUENCE [LARGE SCALE GENOMIC DNA]</scope>
</reference>
<feature type="compositionally biased region" description="Polar residues" evidence="1">
    <location>
        <begin position="268"/>
        <end position="285"/>
    </location>
</feature>
<feature type="region of interest" description="Disordered" evidence="1">
    <location>
        <begin position="257"/>
        <end position="296"/>
    </location>
</feature>
<protein>
    <recommendedName>
        <fullName evidence="4">DUF2439 domain-containing protein</fullName>
    </recommendedName>
</protein>
<organism evidence="2 3">
    <name type="scientific">Coccomyxa viridis</name>
    <dbReference type="NCBI Taxonomy" id="1274662"/>
    <lineage>
        <taxon>Eukaryota</taxon>
        <taxon>Viridiplantae</taxon>
        <taxon>Chlorophyta</taxon>
        <taxon>core chlorophytes</taxon>
        <taxon>Trebouxiophyceae</taxon>
        <taxon>Trebouxiophyceae incertae sedis</taxon>
        <taxon>Coccomyxaceae</taxon>
        <taxon>Coccomyxa</taxon>
    </lineage>
</organism>
<dbReference type="Proteomes" id="UP001314263">
    <property type="component" value="Unassembled WGS sequence"/>
</dbReference>
<evidence type="ECO:0008006" key="4">
    <source>
        <dbReference type="Google" id="ProtNLM"/>
    </source>
</evidence>
<gene>
    <name evidence="2" type="ORF">CVIRNUC_003965</name>
</gene>
<evidence type="ECO:0000313" key="3">
    <source>
        <dbReference type="Proteomes" id="UP001314263"/>
    </source>
</evidence>
<keyword evidence="3" id="KW-1185">Reference proteome</keyword>
<comment type="caution">
    <text evidence="2">The sequence shown here is derived from an EMBL/GenBank/DDBJ whole genome shotgun (WGS) entry which is preliminary data.</text>
</comment>
<evidence type="ECO:0000256" key="1">
    <source>
        <dbReference type="SAM" id="MobiDB-lite"/>
    </source>
</evidence>
<proteinExistence type="predicted"/>